<evidence type="ECO:0000256" key="1">
    <source>
        <dbReference type="SAM" id="Coils"/>
    </source>
</evidence>
<sequence length="992" mass="107858">MPDLTFKLVLVTNDASLKLAEVKQEAESTQSAVEKPAAVKITAEQALATIRDVKIAVDGVLQVVGGLVRSMNGLLDASLGQRQAMTLASIAFGEAAGEMGNFASSMQSVTNFEDDKLLSLMSKLSQTFKLNKDEIQQLVPVLLDFTEANKATGMSVESAFDLMGRALNGHTEMLGRYGIELDDTRLKTEGVSYLVEKLGEDYGGTATALADLRLQNVNAWGDIQETVGDMLTTLINPLLQGLHLLMDAYNSLSPVMKGFVAGIVIAIPVIGTVTTAVTALTAAYHALQVAMNPVAGIIGIAVGALSAMGFGLAAASTKTDEVSVAQRSMNDEIKDAQRQVSVEAEKFSLLASRLLELRSATSLTAADKREMKNVIKSLNDNYSEYLGNINLETAAYNNLATALRAVSDALVQKKIAEVYGEKYNAQIRKVAELQIELDEKRADYNAANARMNQLKASVDWEFLTSDQNAMGFNPASYFGNDGEWLKLERRINSFGALTGQLQAAKNDLQQIGQAYRQAMLDAPDLSFQTTGGSGGGGGSTTPNQAAAEAEARRKEALRLMEDLARLRQTETEKIEAEYQRRLALIREFTQEGSEAEQQAIENLDAWKNQQDNEITTKEKDAVQARYKAEIDYFSNLENLGVDSYTALKASMEEYYAWAQQNLPQQEQQLIHAQIAEIDARHVKLLQERQDEEKAKLQELQDIRDEFYSRDLDNIGDSYSKQLLEVDRYYEKMKSKLLEAGYTEEEIERQKQETLKTLRTNYQLQVSSGVSKIFGDLAAAQDKDTERGFKLWKASAIAQGYVDTFSAAIGAYKSMVGIPVVGPGLAVAAAAAAMAAGIANIARINATKFEKKATGGLLTGPSHNQGGILIEAEGDEYVTAKDRVKALGRNLFDFLNFAPLEQVKLAFAGMPVPSVPIPSNLGSYYAAGGTISSGGGMNTLIDLIAALKDEIVSLKQTVMDSKPIIEVNVDPLSNDPVKVSEIADTGKMIRSEI</sequence>
<feature type="transmembrane region" description="Helical" evidence="3">
    <location>
        <begin position="819"/>
        <end position="841"/>
    </location>
</feature>
<protein>
    <recommendedName>
        <fullName evidence="6">Phage tail tape measure protein</fullName>
    </recommendedName>
</protein>
<feature type="coiled-coil region" evidence="1">
    <location>
        <begin position="423"/>
        <end position="457"/>
    </location>
</feature>
<dbReference type="KEGG" id="caci:CLOAM0201"/>
<keyword evidence="3" id="KW-1133">Transmembrane helix</keyword>
<gene>
    <name evidence="4" type="ordered locus">CLOAM0201</name>
</gene>
<dbReference type="STRING" id="459349.CLOAM0201"/>
<evidence type="ECO:0000313" key="5">
    <source>
        <dbReference type="Proteomes" id="UP000002019"/>
    </source>
</evidence>
<keyword evidence="3" id="KW-0812">Transmembrane</keyword>
<reference evidence="4 5" key="1">
    <citation type="journal article" date="2008" name="J. Bacteriol.">
        <title>'Candidatus Cloacamonas acidaminovorans': genome sequence reconstruction provides a first glimpse of a new bacterial division.</title>
        <authorList>
            <person name="Pelletier E."/>
            <person name="Kreimeyer A."/>
            <person name="Bocs S."/>
            <person name="Rouy Z."/>
            <person name="Gyapay G."/>
            <person name="Chouari R."/>
            <person name="Riviere D."/>
            <person name="Ganesan A."/>
            <person name="Daegelen P."/>
            <person name="Sghir A."/>
            <person name="Cohen G.N."/>
            <person name="Medigue C."/>
            <person name="Weissenbach J."/>
            <person name="Le Paslier D."/>
        </authorList>
    </citation>
    <scope>NUCLEOTIDE SEQUENCE [LARGE SCALE GENOMIC DNA]</scope>
    <source>
        <strain evidence="5">Evry</strain>
    </source>
</reference>
<dbReference type="EMBL" id="CU466930">
    <property type="protein sequence ID" value="CAO80110.1"/>
    <property type="molecule type" value="Genomic_DNA"/>
</dbReference>
<organism evidence="4 5">
    <name type="scientific">Cloacimonas acidaminovorans (strain Evry)</name>
    <dbReference type="NCBI Taxonomy" id="459349"/>
    <lineage>
        <taxon>Bacteria</taxon>
        <taxon>Pseudomonadati</taxon>
        <taxon>Candidatus Cloacimonadota</taxon>
        <taxon>Candidatus Cloacimonadia</taxon>
        <taxon>Candidatus Cloacimonadales</taxon>
        <taxon>Candidatus Cloacimonadaceae</taxon>
        <taxon>Candidatus Cloacimonas</taxon>
    </lineage>
</organism>
<feature type="transmembrane region" description="Helical" evidence="3">
    <location>
        <begin position="259"/>
        <end position="282"/>
    </location>
</feature>
<dbReference type="HOGENOM" id="CLU_301240_0_0_0"/>
<dbReference type="AlphaFoldDB" id="B0VF58"/>
<evidence type="ECO:0000256" key="3">
    <source>
        <dbReference type="SAM" id="Phobius"/>
    </source>
</evidence>
<evidence type="ECO:0000313" key="4">
    <source>
        <dbReference type="EMBL" id="CAO80110.1"/>
    </source>
</evidence>
<name>B0VF58_CLOAI</name>
<feature type="transmembrane region" description="Helical" evidence="3">
    <location>
        <begin position="294"/>
        <end position="315"/>
    </location>
</feature>
<evidence type="ECO:0008006" key="6">
    <source>
        <dbReference type="Google" id="ProtNLM"/>
    </source>
</evidence>
<keyword evidence="1" id="KW-0175">Coiled coil</keyword>
<dbReference type="RefSeq" id="WP_015423971.1">
    <property type="nucleotide sequence ID" value="NC_020449.1"/>
</dbReference>
<feature type="region of interest" description="Disordered" evidence="2">
    <location>
        <begin position="525"/>
        <end position="551"/>
    </location>
</feature>
<dbReference type="Proteomes" id="UP000002019">
    <property type="component" value="Chromosome"/>
</dbReference>
<accession>B0VF58</accession>
<evidence type="ECO:0000256" key="2">
    <source>
        <dbReference type="SAM" id="MobiDB-lite"/>
    </source>
</evidence>
<proteinExistence type="predicted"/>
<keyword evidence="5" id="KW-1185">Reference proteome</keyword>
<keyword evidence="3" id="KW-0472">Membrane</keyword>